<reference evidence="3 4" key="1">
    <citation type="submission" date="2019-03" db="EMBL/GenBank/DDBJ databases">
        <title>Rhodobacteraceae bacterium SM1902, a new member of the family Rhodobacteraceae isolated from Yantai.</title>
        <authorList>
            <person name="Sun Y."/>
        </authorList>
    </citation>
    <scope>NUCLEOTIDE SEQUENCE [LARGE SCALE GENOMIC DNA]</scope>
    <source>
        <strain evidence="3 4">SM1902</strain>
    </source>
</reference>
<dbReference type="Pfam" id="PF00027">
    <property type="entry name" value="cNMP_binding"/>
    <property type="match status" value="1"/>
</dbReference>
<dbReference type="PANTHER" id="PTHR24567">
    <property type="entry name" value="CRP FAMILY TRANSCRIPTIONAL REGULATORY PROTEIN"/>
    <property type="match status" value="1"/>
</dbReference>
<dbReference type="Proteomes" id="UP000294562">
    <property type="component" value="Unassembled WGS sequence"/>
</dbReference>
<gene>
    <name evidence="3" type="ORF">E2L05_05285</name>
</gene>
<dbReference type="InterPro" id="IPR014710">
    <property type="entry name" value="RmlC-like_jellyroll"/>
</dbReference>
<comment type="caution">
    <text evidence="3">The sequence shown here is derived from an EMBL/GenBank/DDBJ whole genome shotgun (WGS) entry which is preliminary data.</text>
</comment>
<dbReference type="SUPFAM" id="SSF51206">
    <property type="entry name" value="cAMP-binding domain-like"/>
    <property type="match status" value="1"/>
</dbReference>
<evidence type="ECO:0000313" key="3">
    <source>
        <dbReference type="EMBL" id="TDL90513.1"/>
    </source>
</evidence>
<dbReference type="InterPro" id="IPR050397">
    <property type="entry name" value="Env_Response_Regulators"/>
</dbReference>
<keyword evidence="1" id="KW-0472">Membrane</keyword>
<dbReference type="InterPro" id="IPR000595">
    <property type="entry name" value="cNMP-bd_dom"/>
</dbReference>
<keyword evidence="1" id="KW-0812">Transmembrane</keyword>
<dbReference type="EMBL" id="SMZO01000008">
    <property type="protein sequence ID" value="TDL90513.1"/>
    <property type="molecule type" value="Genomic_DNA"/>
</dbReference>
<keyword evidence="4" id="KW-1185">Reference proteome</keyword>
<dbReference type="AlphaFoldDB" id="A0A4R6B598"/>
<dbReference type="SMART" id="SM00100">
    <property type="entry name" value="cNMP"/>
    <property type="match status" value="1"/>
</dbReference>
<feature type="transmembrane region" description="Helical" evidence="1">
    <location>
        <begin position="6"/>
        <end position="26"/>
    </location>
</feature>
<name>A0A4R6B598_9RHOB</name>
<evidence type="ECO:0000313" key="4">
    <source>
        <dbReference type="Proteomes" id="UP000294562"/>
    </source>
</evidence>
<feature type="transmembrane region" description="Helical" evidence="1">
    <location>
        <begin position="33"/>
        <end position="50"/>
    </location>
</feature>
<dbReference type="OrthoDB" id="9786503at2"/>
<dbReference type="CDD" id="cd00038">
    <property type="entry name" value="CAP_ED"/>
    <property type="match status" value="1"/>
</dbReference>
<dbReference type="RefSeq" id="WP_133341854.1">
    <property type="nucleotide sequence ID" value="NZ_SMZO01000008.1"/>
</dbReference>
<evidence type="ECO:0000259" key="2">
    <source>
        <dbReference type="PROSITE" id="PS50042"/>
    </source>
</evidence>
<dbReference type="PROSITE" id="PS50042">
    <property type="entry name" value="CNMP_BINDING_3"/>
    <property type="match status" value="1"/>
</dbReference>
<organism evidence="3 4">
    <name type="scientific">Meridianimarinicoccus aquatilis</name>
    <dbReference type="NCBI Taxonomy" id="2552766"/>
    <lineage>
        <taxon>Bacteria</taxon>
        <taxon>Pseudomonadati</taxon>
        <taxon>Pseudomonadota</taxon>
        <taxon>Alphaproteobacteria</taxon>
        <taxon>Rhodobacterales</taxon>
        <taxon>Paracoccaceae</taxon>
        <taxon>Meridianimarinicoccus</taxon>
    </lineage>
</organism>
<evidence type="ECO:0000256" key="1">
    <source>
        <dbReference type="SAM" id="Phobius"/>
    </source>
</evidence>
<feature type="domain" description="Cyclic nucleotide-binding" evidence="2">
    <location>
        <begin position="106"/>
        <end position="182"/>
    </location>
</feature>
<sequence>MGQLTLVEWVEALGWLASILTVATYSMNTMIPLRVLAIVSSLCFVIYALVLQLWPLLAMELILLPINAYRLWQILTLRGRLARGKAHHIADGHPDFSVMKTYGKSRRFEAGTVIFERGDRVDQLYYVASGRVLIPEFQVEMAPGDIFGEIAFFTDAAKRTATARCIEETHVYELDEKRFMMLQFEDPSFGLSVMRTMTRRLLANKSLRPSEREV</sequence>
<dbReference type="GO" id="GO:0003700">
    <property type="term" value="F:DNA-binding transcription factor activity"/>
    <property type="evidence" value="ECO:0007669"/>
    <property type="project" value="TreeGrafter"/>
</dbReference>
<dbReference type="InterPro" id="IPR018490">
    <property type="entry name" value="cNMP-bd_dom_sf"/>
</dbReference>
<protein>
    <submittedName>
        <fullName evidence="3">Cyclic nucleotide-binding domain-containing protein</fullName>
    </submittedName>
</protein>
<dbReference type="PANTHER" id="PTHR24567:SF68">
    <property type="entry name" value="DNA-BINDING TRANSCRIPTIONAL DUAL REGULATOR CRP"/>
    <property type="match status" value="1"/>
</dbReference>
<dbReference type="GO" id="GO:0005829">
    <property type="term" value="C:cytosol"/>
    <property type="evidence" value="ECO:0007669"/>
    <property type="project" value="TreeGrafter"/>
</dbReference>
<keyword evidence="1" id="KW-1133">Transmembrane helix</keyword>
<dbReference type="Gene3D" id="2.60.120.10">
    <property type="entry name" value="Jelly Rolls"/>
    <property type="match status" value="1"/>
</dbReference>
<proteinExistence type="predicted"/>
<accession>A0A4R6B598</accession>